<dbReference type="PANTHER" id="PTHR30266">
    <property type="entry name" value="MECHANOSENSITIVE CHANNEL MSCL"/>
    <property type="match status" value="1"/>
</dbReference>
<accession>A0A4Y6Q0J3</accession>
<comment type="subunit">
    <text evidence="9">Homopentamer.</text>
</comment>
<keyword evidence="11" id="KW-1185">Reference proteome</keyword>
<protein>
    <recommendedName>
        <fullName evidence="9">Large-conductance mechanosensitive channel</fullName>
    </recommendedName>
</protein>
<feature type="transmembrane region" description="Helical" evidence="9">
    <location>
        <begin position="90"/>
        <end position="108"/>
    </location>
</feature>
<dbReference type="Gene3D" id="1.10.1200.120">
    <property type="entry name" value="Large-conductance mechanosensitive channel, MscL, domain 1"/>
    <property type="match status" value="1"/>
</dbReference>
<dbReference type="OrthoDB" id="9810350at2"/>
<evidence type="ECO:0000256" key="4">
    <source>
        <dbReference type="ARBA" id="ARBA00022692"/>
    </source>
</evidence>
<keyword evidence="8 9" id="KW-0407">Ion channel</keyword>
<evidence type="ECO:0000256" key="7">
    <source>
        <dbReference type="ARBA" id="ARBA00023136"/>
    </source>
</evidence>
<dbReference type="AlphaFoldDB" id="A0A4Y6Q0J3"/>
<evidence type="ECO:0000313" key="11">
    <source>
        <dbReference type="Proteomes" id="UP000315995"/>
    </source>
</evidence>
<accession>A0A5B8YBB7</accession>
<dbReference type="InterPro" id="IPR037673">
    <property type="entry name" value="MSC/AndL"/>
</dbReference>
<comment type="function">
    <text evidence="9">Channel that opens in response to stretch forces in the membrane lipid bilayer. May participate in the regulation of osmotic pressure changes within the cell.</text>
</comment>
<dbReference type="InterPro" id="IPR001185">
    <property type="entry name" value="MS_channel"/>
</dbReference>
<name>A0A4Y6Q0J3_PERCE</name>
<keyword evidence="4 9" id="KW-0812">Transmembrane</keyword>
<feature type="transmembrane region" description="Helical" evidence="9">
    <location>
        <begin position="20"/>
        <end position="38"/>
    </location>
</feature>
<keyword evidence="3 9" id="KW-1003">Cell membrane</keyword>
<comment type="subcellular location">
    <subcellularLocation>
        <location evidence="9">Cell membrane</location>
        <topology evidence="9">Multi-pass membrane protein</topology>
    </subcellularLocation>
    <subcellularLocation>
        <location evidence="1">Membrane</location>
        <topology evidence="1">Multi-pass membrane protein</topology>
    </subcellularLocation>
</comment>
<keyword evidence="2 9" id="KW-0813">Transport</keyword>
<dbReference type="HAMAP" id="MF_00115">
    <property type="entry name" value="MscL"/>
    <property type="match status" value="1"/>
</dbReference>
<dbReference type="RefSeq" id="WP_141200546.1">
    <property type="nucleotide sequence ID" value="NZ_CP041186.1"/>
</dbReference>
<keyword evidence="6 9" id="KW-0406">Ion transport</keyword>
<evidence type="ECO:0000256" key="9">
    <source>
        <dbReference type="HAMAP-Rule" id="MF_00115"/>
    </source>
</evidence>
<dbReference type="PANTHER" id="PTHR30266:SF2">
    <property type="entry name" value="LARGE-CONDUCTANCE MECHANOSENSITIVE CHANNEL"/>
    <property type="match status" value="1"/>
</dbReference>
<keyword evidence="7 9" id="KW-0472">Membrane</keyword>
<dbReference type="Pfam" id="PF01741">
    <property type="entry name" value="MscL"/>
    <property type="match status" value="1"/>
</dbReference>
<sequence>MSSTFEEFKKFAKRGNIVDMSVGVVIGVAFGAITKSLVDDVIMPPIGLLTGGVDFSELFWVIQQGEPVGPYATIAAAKAAGAVTVNYGNFVNTIINFVIIALAMFFVVRSYKRLTERQEDKPEDAPKAPVDKECPYCFEDIPFQAVRCPKCTSHLDASVEGPAE</sequence>
<dbReference type="PRINTS" id="PR01264">
    <property type="entry name" value="MECHCHANNEL"/>
</dbReference>
<dbReference type="Proteomes" id="UP000315995">
    <property type="component" value="Chromosome"/>
</dbReference>
<evidence type="ECO:0000313" key="10">
    <source>
        <dbReference type="EMBL" id="QDG54101.1"/>
    </source>
</evidence>
<proteinExistence type="inferred from homology"/>
<dbReference type="InterPro" id="IPR036019">
    <property type="entry name" value="MscL_channel"/>
</dbReference>
<reference evidence="10 11" key="1">
    <citation type="submission" date="2019-06" db="EMBL/GenBank/DDBJ databases">
        <title>Persicimonas caeni gen. nov., sp. nov., a predatory bacterium isolated from solar saltern.</title>
        <authorList>
            <person name="Wang S."/>
        </authorList>
    </citation>
    <scope>NUCLEOTIDE SEQUENCE [LARGE SCALE GENOMIC DNA]</scope>
    <source>
        <strain evidence="10 11">YN101</strain>
    </source>
</reference>
<gene>
    <name evidence="9 10" type="primary">mscL</name>
    <name evidence="10" type="ORF">FIV42_26175</name>
</gene>
<evidence type="ECO:0000256" key="6">
    <source>
        <dbReference type="ARBA" id="ARBA00023065"/>
    </source>
</evidence>
<evidence type="ECO:0000256" key="8">
    <source>
        <dbReference type="ARBA" id="ARBA00023303"/>
    </source>
</evidence>
<dbReference type="SUPFAM" id="SSF81330">
    <property type="entry name" value="Gated mechanosensitive channel"/>
    <property type="match status" value="1"/>
</dbReference>
<evidence type="ECO:0000256" key="2">
    <source>
        <dbReference type="ARBA" id="ARBA00022448"/>
    </source>
</evidence>
<evidence type="ECO:0000256" key="3">
    <source>
        <dbReference type="ARBA" id="ARBA00022475"/>
    </source>
</evidence>
<keyword evidence="5 9" id="KW-1133">Transmembrane helix</keyword>
<evidence type="ECO:0000256" key="5">
    <source>
        <dbReference type="ARBA" id="ARBA00022989"/>
    </source>
</evidence>
<dbReference type="EMBL" id="CP041186">
    <property type="protein sequence ID" value="QDG54101.1"/>
    <property type="molecule type" value="Genomic_DNA"/>
</dbReference>
<organism evidence="10 11">
    <name type="scientific">Persicimonas caeni</name>
    <dbReference type="NCBI Taxonomy" id="2292766"/>
    <lineage>
        <taxon>Bacteria</taxon>
        <taxon>Deltaproteobacteria</taxon>
        <taxon>Bradymonadales</taxon>
        <taxon>Bradymonadaceae</taxon>
        <taxon>Persicimonas</taxon>
    </lineage>
</organism>
<evidence type="ECO:0000256" key="1">
    <source>
        <dbReference type="ARBA" id="ARBA00004141"/>
    </source>
</evidence>
<dbReference type="GO" id="GO:0008381">
    <property type="term" value="F:mechanosensitive monoatomic ion channel activity"/>
    <property type="evidence" value="ECO:0007669"/>
    <property type="project" value="UniProtKB-UniRule"/>
</dbReference>
<dbReference type="NCBIfam" id="TIGR00220">
    <property type="entry name" value="mscL"/>
    <property type="match status" value="1"/>
</dbReference>
<comment type="similarity">
    <text evidence="9">Belongs to the MscL family.</text>
</comment>
<dbReference type="GO" id="GO:0005886">
    <property type="term" value="C:plasma membrane"/>
    <property type="evidence" value="ECO:0007669"/>
    <property type="project" value="UniProtKB-SubCell"/>
</dbReference>